<sequence>MNDQTPTLKCPQCGQPMTVPVTARIIDRSRDPVTRRAFVRQRDLQFCSQKCGGHYQMGCEG</sequence>
<evidence type="ECO:0000313" key="2">
    <source>
        <dbReference type="Proteomes" id="UP000319486"/>
    </source>
</evidence>
<evidence type="ECO:0000313" key="1">
    <source>
        <dbReference type="EMBL" id="TPG08291.1"/>
    </source>
</evidence>
<dbReference type="EMBL" id="RCZO01000006">
    <property type="protein sequence ID" value="TPG08291.1"/>
    <property type="molecule type" value="Genomic_DNA"/>
</dbReference>
<organism evidence="1 2">
    <name type="scientific">Rhodanobacter glycinis</name>
    <dbReference type="NCBI Taxonomy" id="582702"/>
    <lineage>
        <taxon>Bacteria</taxon>
        <taxon>Pseudomonadati</taxon>
        <taxon>Pseudomonadota</taxon>
        <taxon>Gammaproteobacteria</taxon>
        <taxon>Lysobacterales</taxon>
        <taxon>Rhodanobacteraceae</taxon>
        <taxon>Rhodanobacter</taxon>
    </lineage>
</organism>
<name>A0A502C958_9GAMM</name>
<accession>A0A502C958</accession>
<gene>
    <name evidence="1" type="ORF">EAH88_11700</name>
</gene>
<comment type="caution">
    <text evidence="1">The sequence shown here is derived from an EMBL/GenBank/DDBJ whole genome shotgun (WGS) entry which is preliminary data.</text>
</comment>
<reference evidence="1 2" key="1">
    <citation type="journal article" date="2019" name="Environ. Microbiol.">
        <title>Species interactions and distinct microbial communities in high Arctic permafrost affected cryosols are associated with the CH4 and CO2 gas fluxes.</title>
        <authorList>
            <person name="Altshuler I."/>
            <person name="Hamel J."/>
            <person name="Turney S."/>
            <person name="Magnuson E."/>
            <person name="Levesque R."/>
            <person name="Greer C."/>
            <person name="Whyte L.G."/>
        </authorList>
    </citation>
    <scope>NUCLEOTIDE SEQUENCE [LARGE SCALE GENOMIC DNA]</scope>
    <source>
        <strain evidence="1 2">S13Y</strain>
    </source>
</reference>
<protein>
    <submittedName>
        <fullName evidence="1">Uncharacterized protein</fullName>
    </submittedName>
</protein>
<dbReference type="Proteomes" id="UP000319486">
    <property type="component" value="Unassembled WGS sequence"/>
</dbReference>
<keyword evidence="2" id="KW-1185">Reference proteome</keyword>
<proteinExistence type="predicted"/>
<dbReference type="AlphaFoldDB" id="A0A502C958"/>